<comment type="caution">
    <text evidence="1">The sequence shown here is derived from an EMBL/GenBank/DDBJ whole genome shotgun (WGS) entry which is preliminary data.</text>
</comment>
<dbReference type="EMBL" id="JAUHTR010000010">
    <property type="protein sequence ID" value="MDN4526304.1"/>
    <property type="molecule type" value="Genomic_DNA"/>
</dbReference>
<accession>A0ABT8HZU6</accession>
<reference evidence="1" key="1">
    <citation type="submission" date="2023-07" db="EMBL/GenBank/DDBJ databases">
        <title>Fictibacillus sp. isolated from freshwater pond.</title>
        <authorList>
            <person name="Kirdat K."/>
            <person name="Bhat A."/>
            <person name="Mourya A."/>
            <person name="Yadav A."/>
        </authorList>
    </citation>
    <scope>NUCLEOTIDE SEQUENCE</scope>
    <source>
        <strain evidence="1">NE201</strain>
    </source>
</reference>
<evidence type="ECO:0000313" key="2">
    <source>
        <dbReference type="Proteomes" id="UP001172721"/>
    </source>
</evidence>
<keyword evidence="2" id="KW-1185">Reference proteome</keyword>
<dbReference type="Pfam" id="PF09501">
    <property type="entry name" value="Bac_small_YrzI"/>
    <property type="match status" value="1"/>
</dbReference>
<organism evidence="1 2">
    <name type="scientific">Fictibacillus fluitans</name>
    <dbReference type="NCBI Taxonomy" id="3058422"/>
    <lineage>
        <taxon>Bacteria</taxon>
        <taxon>Bacillati</taxon>
        <taxon>Bacillota</taxon>
        <taxon>Bacilli</taxon>
        <taxon>Bacillales</taxon>
        <taxon>Fictibacillaceae</taxon>
        <taxon>Fictibacillus</taxon>
    </lineage>
</organism>
<protein>
    <submittedName>
        <fullName evidence="1">YrzI family small protein</fullName>
    </submittedName>
</protein>
<evidence type="ECO:0000313" key="1">
    <source>
        <dbReference type="EMBL" id="MDN4526304.1"/>
    </source>
</evidence>
<dbReference type="InterPro" id="IPR012655">
    <property type="entry name" value="YrzI"/>
</dbReference>
<gene>
    <name evidence="1" type="ORF">QYB97_17605</name>
</gene>
<proteinExistence type="predicted"/>
<dbReference type="Proteomes" id="UP001172721">
    <property type="component" value="Unassembled WGS sequence"/>
</dbReference>
<name>A0ABT8HZU6_9BACL</name>
<sequence length="49" mass="5905">MLTLNLFFGTLTISLRKNERTYKEYVHQQNVNEMFEAAHNKAREANYIR</sequence>
<dbReference type="RefSeq" id="WP_301167330.1">
    <property type="nucleotide sequence ID" value="NZ_JAUHTR010000010.1"/>
</dbReference>